<organism evidence="1">
    <name type="scientific">uncultured Thiotrichaceae bacterium</name>
    <dbReference type="NCBI Taxonomy" id="298394"/>
    <lineage>
        <taxon>Bacteria</taxon>
        <taxon>Pseudomonadati</taxon>
        <taxon>Pseudomonadota</taxon>
        <taxon>Gammaproteobacteria</taxon>
        <taxon>Thiotrichales</taxon>
        <taxon>Thiotrichaceae</taxon>
        <taxon>environmental samples</taxon>
    </lineage>
</organism>
<dbReference type="EMBL" id="CACVAY010000082">
    <property type="protein sequence ID" value="CAA6817237.1"/>
    <property type="molecule type" value="Genomic_DNA"/>
</dbReference>
<sequence>MIEKLEYIYDLEIGMLRNIGLLICVVSMAACTQETQNKFGRGIQNWTGTNGVLEVYAGDKLVKRFMKIDKLSTAVSTSGSEGRPYRYGYGNIDLNLNGVVDKGEKKVYFEISDYSTSYVFFEDPS</sequence>
<protein>
    <submittedName>
        <fullName evidence="1">Uncharacterized protein</fullName>
    </submittedName>
</protein>
<evidence type="ECO:0000313" key="1">
    <source>
        <dbReference type="EMBL" id="CAA6817237.1"/>
    </source>
</evidence>
<accession>A0A6S6TGA1</accession>
<dbReference type="PROSITE" id="PS51257">
    <property type="entry name" value="PROKAR_LIPOPROTEIN"/>
    <property type="match status" value="1"/>
</dbReference>
<name>A0A6S6TGA1_9GAMM</name>
<dbReference type="AlphaFoldDB" id="A0A6S6TGA1"/>
<reference evidence="1" key="1">
    <citation type="submission" date="2020-01" db="EMBL/GenBank/DDBJ databases">
        <authorList>
            <person name="Meier V. D."/>
            <person name="Meier V D."/>
        </authorList>
    </citation>
    <scope>NUCLEOTIDE SEQUENCE</scope>
    <source>
        <strain evidence="1">HLG_WM_MAG_07</strain>
    </source>
</reference>
<proteinExistence type="predicted"/>
<gene>
    <name evidence="1" type="ORF">HELGO_WM17229</name>
</gene>